<feature type="transmembrane region" description="Helical" evidence="1">
    <location>
        <begin position="530"/>
        <end position="550"/>
    </location>
</feature>
<dbReference type="Gene3D" id="3.30.70.1440">
    <property type="entry name" value="Multidrug efflux transporter AcrB pore domain"/>
    <property type="match status" value="1"/>
</dbReference>
<feature type="transmembrane region" description="Helical" evidence="1">
    <location>
        <begin position="388"/>
        <end position="412"/>
    </location>
</feature>
<dbReference type="InterPro" id="IPR001036">
    <property type="entry name" value="Acrflvin-R"/>
</dbReference>
<feature type="transmembrane region" description="Helical" evidence="1">
    <location>
        <begin position="959"/>
        <end position="978"/>
    </location>
</feature>
<dbReference type="PANTHER" id="PTHR32063">
    <property type="match status" value="1"/>
</dbReference>
<feature type="transmembrane region" description="Helical" evidence="1">
    <location>
        <begin position="861"/>
        <end position="880"/>
    </location>
</feature>
<feature type="transmembrane region" description="Helical" evidence="1">
    <location>
        <begin position="362"/>
        <end position="382"/>
    </location>
</feature>
<dbReference type="InterPro" id="IPR027463">
    <property type="entry name" value="AcrB_DN_DC_subdom"/>
</dbReference>
<dbReference type="RefSeq" id="WP_116848593.1">
    <property type="nucleotide sequence ID" value="NZ_QTJU01000007.1"/>
</dbReference>
<dbReference type="Proteomes" id="UP000261284">
    <property type="component" value="Unassembled WGS sequence"/>
</dbReference>
<sequence length="1028" mass="112753">MNPVKASLQYPQVTLTVLTLVVLLGVYSLLNMPRREDPKITIRTGLVVAFYPGANSLQVEEQVAKKLEQYLFQYEEVRKEKTYSTSRDGAVIINVELEEWVKDPDIFWSKLKHDLQLAKMQDLPKGVIGPIVNTDFGDTIAMLISLESDELGYSELKHYLQMAEDRLRTLKAVSKIKRYGEQPEQITVTSNSSRLAQYGIKYQQVMLVLQSQNAISATGDIKTGVNQVPLYTTGYFGTEQQIASQIVGVSPSGGVVRLSDVADIKRAYAEPTTYYTVNGHKSMMLSVEMQEGNNIVQFGKDVKAILDQLQQYLPSGVTINTIVNQPRIVQTSVNDFIREFFLAIVSVIVVTILLLPLRIAAVAAMAIPVTVAVTFAMLHMVGIELQQVSLAALIVVLGMVVDDAIVIADNYVELLDEGIDRHTAAWRSAGDLVVPVLTATATIIAAFMPMIILSGSVGEFIFSLPVTVSIALASSFVVAMLLTPYLCSRFIKTGLHKAKGKPGKPAKKSVLDYMQDGYDKALGWCMRFKGITLAVGLISVIAGGMLYFALKQKFFPAAERNQFVVELWMPTGTRLDETKTALNRLVNEIRQDKRVTSYASFAGTSAPRFYYNFSPEPPVTNFGQILVNTETNEATGEVAASLGELVTQLVPEGRPHVRLMQQGSLLLAPVEVRIVGTELQPIKEIGEQVRSLLVKTSGTDNVRTNFMEDYYGVDINLNEEGNRLGFSTATVATSTYIGFSGYPVTTMYEGDNPVNIVMRLDENNRSNFTELANTYVSSPITGASVPLRQIATITPQWETGRIVRRNGVRTLSVLSEVQDGALASEILKKVKPAIARIPLPPGYRIEYGGEEENQKETFSQMLVALGISLLLIFLILLFQFRNLRETLVVMTAIPLSLFGALLGLIITHNPFGFTSFIGLISLSGIVVRNAIILVDYTNELIAAGKDIPSAAAEAGKRRLRPIFLTAMAAAIGVLPMILSGSPMWSPLASVLAMGVLFSMVMALLVIPVLFTTVVKPHHKKVQNETAQA</sequence>
<dbReference type="SUPFAM" id="SSF82866">
    <property type="entry name" value="Multidrug efflux transporter AcrB transmembrane domain"/>
    <property type="match status" value="2"/>
</dbReference>
<name>A0A3E1NFR9_9BACT</name>
<proteinExistence type="predicted"/>
<dbReference type="EMBL" id="QTJU01000007">
    <property type="protein sequence ID" value="RFM26809.1"/>
    <property type="molecule type" value="Genomic_DNA"/>
</dbReference>
<keyword evidence="1" id="KW-1133">Transmembrane helix</keyword>
<feature type="transmembrane region" description="Helical" evidence="1">
    <location>
        <begin position="990"/>
        <end position="1010"/>
    </location>
</feature>
<organism evidence="2 3">
    <name type="scientific">Deminuibacter soli</name>
    <dbReference type="NCBI Taxonomy" id="2291815"/>
    <lineage>
        <taxon>Bacteria</taxon>
        <taxon>Pseudomonadati</taxon>
        <taxon>Bacteroidota</taxon>
        <taxon>Chitinophagia</taxon>
        <taxon>Chitinophagales</taxon>
        <taxon>Chitinophagaceae</taxon>
        <taxon>Deminuibacter</taxon>
    </lineage>
</organism>
<dbReference type="Pfam" id="PF00873">
    <property type="entry name" value="ACR_tran"/>
    <property type="match status" value="1"/>
</dbReference>
<comment type="caution">
    <text evidence="2">The sequence shown here is derived from an EMBL/GenBank/DDBJ whole genome shotgun (WGS) entry which is preliminary data.</text>
</comment>
<dbReference type="OrthoDB" id="9757876at2"/>
<feature type="transmembrane region" description="Helical" evidence="1">
    <location>
        <begin position="12"/>
        <end position="30"/>
    </location>
</feature>
<feature type="transmembrane region" description="Helical" evidence="1">
    <location>
        <begin position="432"/>
        <end position="454"/>
    </location>
</feature>
<dbReference type="SUPFAM" id="SSF82693">
    <property type="entry name" value="Multidrug efflux transporter AcrB pore domain, PN1, PN2, PC1 and PC2 subdomains"/>
    <property type="match status" value="2"/>
</dbReference>
<accession>A0A3E1NFR9</accession>
<evidence type="ECO:0000313" key="3">
    <source>
        <dbReference type="Proteomes" id="UP000261284"/>
    </source>
</evidence>
<dbReference type="Gene3D" id="3.30.70.1430">
    <property type="entry name" value="Multidrug efflux transporter AcrB pore domain"/>
    <property type="match status" value="2"/>
</dbReference>
<feature type="transmembrane region" description="Helical" evidence="1">
    <location>
        <begin position="336"/>
        <end position="355"/>
    </location>
</feature>
<keyword evidence="1" id="KW-0812">Transmembrane</keyword>
<evidence type="ECO:0000313" key="2">
    <source>
        <dbReference type="EMBL" id="RFM26809.1"/>
    </source>
</evidence>
<dbReference type="PRINTS" id="PR00702">
    <property type="entry name" value="ACRIFLAVINRP"/>
</dbReference>
<dbReference type="GO" id="GO:0005886">
    <property type="term" value="C:plasma membrane"/>
    <property type="evidence" value="ECO:0007669"/>
    <property type="project" value="TreeGrafter"/>
</dbReference>
<dbReference type="PANTHER" id="PTHR32063:SF18">
    <property type="entry name" value="CATION EFFLUX SYSTEM PROTEIN"/>
    <property type="match status" value="1"/>
</dbReference>
<dbReference type="AlphaFoldDB" id="A0A3E1NFR9"/>
<dbReference type="Gene3D" id="3.30.2090.10">
    <property type="entry name" value="Multidrug efflux transporter AcrB TolC docking domain, DN and DC subdomains"/>
    <property type="match status" value="2"/>
</dbReference>
<dbReference type="GO" id="GO:0042910">
    <property type="term" value="F:xenobiotic transmembrane transporter activity"/>
    <property type="evidence" value="ECO:0007669"/>
    <property type="project" value="TreeGrafter"/>
</dbReference>
<keyword evidence="3" id="KW-1185">Reference proteome</keyword>
<feature type="transmembrane region" description="Helical" evidence="1">
    <location>
        <begin position="913"/>
        <end position="938"/>
    </location>
</feature>
<feature type="transmembrane region" description="Helical" evidence="1">
    <location>
        <begin position="887"/>
        <end position="907"/>
    </location>
</feature>
<dbReference type="SUPFAM" id="SSF82714">
    <property type="entry name" value="Multidrug efflux transporter AcrB TolC docking domain, DN and DC subdomains"/>
    <property type="match status" value="2"/>
</dbReference>
<keyword evidence="1" id="KW-0472">Membrane</keyword>
<evidence type="ECO:0000256" key="1">
    <source>
        <dbReference type="SAM" id="Phobius"/>
    </source>
</evidence>
<protein>
    <submittedName>
        <fullName evidence="2">AcrB/AcrD/AcrF family protein</fullName>
    </submittedName>
</protein>
<dbReference type="Gene3D" id="3.30.70.1320">
    <property type="entry name" value="Multidrug efflux transporter AcrB pore domain like"/>
    <property type="match status" value="1"/>
</dbReference>
<feature type="transmembrane region" description="Helical" evidence="1">
    <location>
        <begin position="460"/>
        <end position="482"/>
    </location>
</feature>
<reference evidence="2 3" key="1">
    <citation type="submission" date="2018-08" db="EMBL/GenBank/DDBJ databases">
        <title>Chitinophagaceae sp. K23C18032701, a novel bacterium isolated from forest soil.</title>
        <authorList>
            <person name="Wang C."/>
        </authorList>
    </citation>
    <scope>NUCLEOTIDE SEQUENCE [LARGE SCALE GENOMIC DNA]</scope>
    <source>
        <strain evidence="2 3">K23C18032701</strain>
    </source>
</reference>
<gene>
    <name evidence="2" type="ORF">DXN05_17625</name>
</gene>
<dbReference type="Gene3D" id="1.20.1640.10">
    <property type="entry name" value="Multidrug efflux transporter AcrB transmembrane domain"/>
    <property type="match status" value="2"/>
</dbReference>